<evidence type="ECO:0000313" key="3">
    <source>
        <dbReference type="Proteomes" id="UP000310108"/>
    </source>
</evidence>
<protein>
    <recommendedName>
        <fullName evidence="4">C2H2-type domain-containing protein</fullName>
    </recommendedName>
</protein>
<evidence type="ECO:0000313" key="2">
    <source>
        <dbReference type="EMBL" id="TKW49649.1"/>
    </source>
</evidence>
<organism evidence="2 3">
    <name type="scientific">Colletotrichum tanaceti</name>
    <dbReference type="NCBI Taxonomy" id="1306861"/>
    <lineage>
        <taxon>Eukaryota</taxon>
        <taxon>Fungi</taxon>
        <taxon>Dikarya</taxon>
        <taxon>Ascomycota</taxon>
        <taxon>Pezizomycotina</taxon>
        <taxon>Sordariomycetes</taxon>
        <taxon>Hypocreomycetidae</taxon>
        <taxon>Glomerellales</taxon>
        <taxon>Glomerellaceae</taxon>
        <taxon>Colletotrichum</taxon>
        <taxon>Colletotrichum destructivum species complex</taxon>
    </lineage>
</organism>
<feature type="compositionally biased region" description="Polar residues" evidence="1">
    <location>
        <begin position="74"/>
        <end position="87"/>
    </location>
</feature>
<gene>
    <name evidence="2" type="ORF">CTA1_11400</name>
</gene>
<dbReference type="Proteomes" id="UP000310108">
    <property type="component" value="Unassembled WGS sequence"/>
</dbReference>
<proteinExistence type="predicted"/>
<reference evidence="2 3" key="1">
    <citation type="journal article" date="2019" name="PLoS ONE">
        <title>Comparative genome analysis indicates high evolutionary potential of pathogenicity genes in Colletotrichum tanaceti.</title>
        <authorList>
            <person name="Lelwala R.V."/>
            <person name="Korhonen P.K."/>
            <person name="Young N.D."/>
            <person name="Scott J.B."/>
            <person name="Ades P.A."/>
            <person name="Gasser R.B."/>
            <person name="Taylor P.W.J."/>
        </authorList>
    </citation>
    <scope>NUCLEOTIDE SEQUENCE [LARGE SCALE GENOMIC DNA]</scope>
    <source>
        <strain evidence="2">BRIP57314</strain>
    </source>
</reference>
<name>A0A4U6X4D3_9PEZI</name>
<keyword evidence="3" id="KW-1185">Reference proteome</keyword>
<comment type="caution">
    <text evidence="2">The sequence shown here is derived from an EMBL/GenBank/DDBJ whole genome shotgun (WGS) entry which is preliminary data.</text>
</comment>
<dbReference type="Gene3D" id="3.30.160.60">
    <property type="entry name" value="Classic Zinc Finger"/>
    <property type="match status" value="1"/>
</dbReference>
<feature type="region of interest" description="Disordered" evidence="1">
    <location>
        <begin position="66"/>
        <end position="87"/>
    </location>
</feature>
<sequence>MPAQCGKCPKRFPSPKERNEHCYRYHKDWAKESKIPDPRRRCLKCGQKLSKSSYIKKHLKRSPSCNEVLGGLPTKSQTRMLSDSEQD</sequence>
<evidence type="ECO:0008006" key="4">
    <source>
        <dbReference type="Google" id="ProtNLM"/>
    </source>
</evidence>
<accession>A0A4U6X4D3</accession>
<dbReference type="EMBL" id="PJEX01000503">
    <property type="protein sequence ID" value="TKW49649.1"/>
    <property type="molecule type" value="Genomic_DNA"/>
</dbReference>
<dbReference type="AlphaFoldDB" id="A0A4U6X4D3"/>
<evidence type="ECO:0000256" key="1">
    <source>
        <dbReference type="SAM" id="MobiDB-lite"/>
    </source>
</evidence>